<dbReference type="PANTHER" id="PTHR19957:SF83">
    <property type="entry name" value="SYNTAXIN-16"/>
    <property type="match status" value="1"/>
</dbReference>
<keyword evidence="4 10" id="KW-0812">Transmembrane</keyword>
<dbReference type="GO" id="GO:0048278">
    <property type="term" value="P:vesicle docking"/>
    <property type="evidence" value="ECO:0007669"/>
    <property type="project" value="TreeGrafter"/>
</dbReference>
<dbReference type="Pfam" id="PF05739">
    <property type="entry name" value="SNARE"/>
    <property type="match status" value="1"/>
</dbReference>
<dbReference type="PROSITE" id="PS50192">
    <property type="entry name" value="T_SNARE"/>
    <property type="match status" value="1"/>
</dbReference>
<feature type="domain" description="T-SNARE coiled-coil homology" evidence="11">
    <location>
        <begin position="70"/>
        <end position="132"/>
    </location>
</feature>
<comment type="similarity">
    <text evidence="2">Belongs to the syntaxin family.</text>
</comment>
<dbReference type="STRING" id="133412.A0A1R1YA48"/>
<evidence type="ECO:0000256" key="2">
    <source>
        <dbReference type="ARBA" id="ARBA00009063"/>
    </source>
</evidence>
<reference evidence="12 13" key="1">
    <citation type="submission" date="2017-01" db="EMBL/GenBank/DDBJ databases">
        <authorList>
            <person name="Mah S.A."/>
            <person name="Swanson W.J."/>
            <person name="Moy G.W."/>
            <person name="Vacquier V.D."/>
        </authorList>
    </citation>
    <scope>NUCLEOTIDE SEQUENCE [LARGE SCALE GENOMIC DNA]</scope>
    <source>
        <strain evidence="12 13">GSMNP</strain>
    </source>
</reference>
<dbReference type="OrthoDB" id="10251371at2759"/>
<dbReference type="GO" id="GO:0000149">
    <property type="term" value="F:SNARE binding"/>
    <property type="evidence" value="ECO:0007669"/>
    <property type="project" value="TreeGrafter"/>
</dbReference>
<dbReference type="SMART" id="SM00397">
    <property type="entry name" value="t_SNARE"/>
    <property type="match status" value="1"/>
</dbReference>
<dbReference type="InterPro" id="IPR010989">
    <property type="entry name" value="SNARE"/>
</dbReference>
<keyword evidence="5" id="KW-0653">Protein transport</keyword>
<dbReference type="InterPro" id="IPR006012">
    <property type="entry name" value="Syntaxin/epimorphin_CS"/>
</dbReference>
<dbReference type="AlphaFoldDB" id="A0A1R1YA48"/>
<dbReference type="GO" id="GO:0005484">
    <property type="term" value="F:SNAP receptor activity"/>
    <property type="evidence" value="ECO:0007669"/>
    <property type="project" value="InterPro"/>
</dbReference>
<comment type="subcellular location">
    <subcellularLocation>
        <location evidence="1">Golgi apparatus membrane</location>
        <topology evidence="1">Single-pass type IV membrane protein</topology>
    </subcellularLocation>
</comment>
<keyword evidence="9 10" id="KW-0472">Membrane</keyword>
<dbReference type="GO" id="GO:0006906">
    <property type="term" value="P:vesicle fusion"/>
    <property type="evidence" value="ECO:0007669"/>
    <property type="project" value="TreeGrafter"/>
</dbReference>
<name>A0A1R1YA48_9FUNG</name>
<evidence type="ECO:0000259" key="11">
    <source>
        <dbReference type="PROSITE" id="PS50192"/>
    </source>
</evidence>
<dbReference type="GO" id="GO:0000139">
    <property type="term" value="C:Golgi membrane"/>
    <property type="evidence" value="ECO:0007669"/>
    <property type="project" value="UniProtKB-SubCell"/>
</dbReference>
<evidence type="ECO:0000256" key="6">
    <source>
        <dbReference type="ARBA" id="ARBA00022989"/>
    </source>
</evidence>
<gene>
    <name evidence="12" type="ORF">AYI70_g2058</name>
</gene>
<keyword evidence="8" id="KW-0175">Coiled coil</keyword>
<dbReference type="PROSITE" id="PS00914">
    <property type="entry name" value="SYNTAXIN"/>
    <property type="match status" value="1"/>
</dbReference>
<dbReference type="EMBL" id="LSSN01000481">
    <property type="protein sequence ID" value="OMJ23740.1"/>
    <property type="molecule type" value="Genomic_DNA"/>
</dbReference>
<evidence type="ECO:0000313" key="13">
    <source>
        <dbReference type="Proteomes" id="UP000187283"/>
    </source>
</evidence>
<dbReference type="InterPro" id="IPR045242">
    <property type="entry name" value="Syntaxin"/>
</dbReference>
<dbReference type="PANTHER" id="PTHR19957">
    <property type="entry name" value="SYNTAXIN"/>
    <property type="match status" value="1"/>
</dbReference>
<evidence type="ECO:0000256" key="9">
    <source>
        <dbReference type="ARBA" id="ARBA00023136"/>
    </source>
</evidence>
<evidence type="ECO:0000256" key="1">
    <source>
        <dbReference type="ARBA" id="ARBA00004409"/>
    </source>
</evidence>
<keyword evidence="13" id="KW-1185">Reference proteome</keyword>
<evidence type="ECO:0000256" key="7">
    <source>
        <dbReference type="ARBA" id="ARBA00023034"/>
    </source>
</evidence>
<dbReference type="Proteomes" id="UP000187283">
    <property type="component" value="Unassembled WGS sequence"/>
</dbReference>
<evidence type="ECO:0000256" key="10">
    <source>
        <dbReference type="SAM" id="Phobius"/>
    </source>
</evidence>
<accession>A0A1R1YA48</accession>
<dbReference type="GO" id="GO:0006886">
    <property type="term" value="P:intracellular protein transport"/>
    <property type="evidence" value="ECO:0007669"/>
    <property type="project" value="InterPro"/>
</dbReference>
<keyword evidence="3" id="KW-0813">Transport</keyword>
<evidence type="ECO:0000256" key="5">
    <source>
        <dbReference type="ARBA" id="ARBA00022927"/>
    </source>
</evidence>
<dbReference type="CDD" id="cd15845">
    <property type="entry name" value="SNARE_syntaxin16"/>
    <property type="match status" value="1"/>
</dbReference>
<evidence type="ECO:0000256" key="8">
    <source>
        <dbReference type="ARBA" id="ARBA00023054"/>
    </source>
</evidence>
<keyword evidence="6 10" id="KW-1133">Transmembrane helix</keyword>
<evidence type="ECO:0000256" key="4">
    <source>
        <dbReference type="ARBA" id="ARBA00022692"/>
    </source>
</evidence>
<dbReference type="SUPFAM" id="SSF47661">
    <property type="entry name" value="t-snare proteins"/>
    <property type="match status" value="1"/>
</dbReference>
<organism evidence="12 13">
    <name type="scientific">Smittium culicis</name>
    <dbReference type="NCBI Taxonomy" id="133412"/>
    <lineage>
        <taxon>Eukaryota</taxon>
        <taxon>Fungi</taxon>
        <taxon>Fungi incertae sedis</taxon>
        <taxon>Zoopagomycota</taxon>
        <taxon>Kickxellomycotina</taxon>
        <taxon>Harpellomycetes</taxon>
        <taxon>Harpellales</taxon>
        <taxon>Legeriomycetaceae</taxon>
        <taxon>Smittium</taxon>
    </lineage>
</organism>
<dbReference type="InterPro" id="IPR000727">
    <property type="entry name" value="T_SNARE_dom"/>
</dbReference>
<protein>
    <submittedName>
        <fullName evidence="12">t-SNARE affecting a late Golgi compartment protein 2</fullName>
    </submittedName>
</protein>
<feature type="transmembrane region" description="Helical" evidence="10">
    <location>
        <begin position="144"/>
        <end position="161"/>
    </location>
</feature>
<comment type="caution">
    <text evidence="12">The sequence shown here is derived from an EMBL/GenBank/DDBJ whole genome shotgun (WGS) entry which is preliminary data.</text>
</comment>
<sequence length="164" mass="18995">MSNSNKTAYKLQTVSTKYRKSQTRYLQQVTNKKSASKDVFAIDFEEQKRNDIKYDFDLSDTQIGDIELLDKAISSRDEEISNISKSIFDLNLVFKDLHSMVISQGTILDRIDYNVENTVVHVEAAKKELETAHEIQKNSNERKIILFLLCIFLFLFGILVIKHL</sequence>
<dbReference type="Gene3D" id="1.20.5.110">
    <property type="match status" value="1"/>
</dbReference>
<keyword evidence="7" id="KW-0333">Golgi apparatus</keyword>
<proteinExistence type="inferred from homology"/>
<dbReference type="GO" id="GO:0031201">
    <property type="term" value="C:SNARE complex"/>
    <property type="evidence" value="ECO:0007669"/>
    <property type="project" value="TreeGrafter"/>
</dbReference>
<evidence type="ECO:0000256" key="3">
    <source>
        <dbReference type="ARBA" id="ARBA00022448"/>
    </source>
</evidence>
<evidence type="ECO:0000313" key="12">
    <source>
        <dbReference type="EMBL" id="OMJ23740.1"/>
    </source>
</evidence>